<reference evidence="1 2" key="1">
    <citation type="journal article" date="2022" name="Plant J.">
        <title>Chromosome-level genome of Camellia lanceoleosa provides a valuable resource for understanding genome evolution and self-incompatibility.</title>
        <authorList>
            <person name="Gong W."/>
            <person name="Xiao S."/>
            <person name="Wang L."/>
            <person name="Liao Z."/>
            <person name="Chang Y."/>
            <person name="Mo W."/>
            <person name="Hu G."/>
            <person name="Li W."/>
            <person name="Zhao G."/>
            <person name="Zhu H."/>
            <person name="Hu X."/>
            <person name="Ji K."/>
            <person name="Xiang X."/>
            <person name="Song Q."/>
            <person name="Yuan D."/>
            <person name="Jin S."/>
            <person name="Zhang L."/>
        </authorList>
    </citation>
    <scope>NUCLEOTIDE SEQUENCE [LARGE SCALE GENOMIC DNA]</scope>
    <source>
        <strain evidence="1">SQ_2022a</strain>
    </source>
</reference>
<dbReference type="EMBL" id="CM045772">
    <property type="protein sequence ID" value="KAI7986748.1"/>
    <property type="molecule type" value="Genomic_DNA"/>
</dbReference>
<organism evidence="1 2">
    <name type="scientific">Camellia lanceoleosa</name>
    <dbReference type="NCBI Taxonomy" id="1840588"/>
    <lineage>
        <taxon>Eukaryota</taxon>
        <taxon>Viridiplantae</taxon>
        <taxon>Streptophyta</taxon>
        <taxon>Embryophyta</taxon>
        <taxon>Tracheophyta</taxon>
        <taxon>Spermatophyta</taxon>
        <taxon>Magnoliopsida</taxon>
        <taxon>eudicotyledons</taxon>
        <taxon>Gunneridae</taxon>
        <taxon>Pentapetalae</taxon>
        <taxon>asterids</taxon>
        <taxon>Ericales</taxon>
        <taxon>Theaceae</taxon>
        <taxon>Camellia</taxon>
    </lineage>
</organism>
<evidence type="ECO:0000313" key="1">
    <source>
        <dbReference type="EMBL" id="KAI7986748.1"/>
    </source>
</evidence>
<evidence type="ECO:0000313" key="2">
    <source>
        <dbReference type="Proteomes" id="UP001060215"/>
    </source>
</evidence>
<comment type="caution">
    <text evidence="1">The sequence shown here is derived from an EMBL/GenBank/DDBJ whole genome shotgun (WGS) entry which is preliminary data.</text>
</comment>
<sequence>MTVTACSEIVLGHSTHTDTPAPALVETQGWQPAPSGECKINCDASFNRCRSIATAAAIMRDSAGRVIDGLVSSFPASSTFVAEAHAVRMATMMAQAYDLNSTIVESDCKEVIQLGVDETVPPWEGLAILLDIRHLVSEGNLILKWTTRNNNKVANWVAQTYACNLLPLDWVANPPAALAAIISADVPSSLH</sequence>
<protein>
    <submittedName>
        <fullName evidence="1">Uncharacterized protein</fullName>
    </submittedName>
</protein>
<name>A0ACC0FDU0_9ERIC</name>
<gene>
    <name evidence="1" type="ORF">LOK49_LG14G00141</name>
</gene>
<keyword evidence="2" id="KW-1185">Reference proteome</keyword>
<proteinExistence type="predicted"/>
<dbReference type="Proteomes" id="UP001060215">
    <property type="component" value="Chromosome 15"/>
</dbReference>
<accession>A0ACC0FDU0</accession>